<dbReference type="SUPFAM" id="SSF49313">
    <property type="entry name" value="Cadherin-like"/>
    <property type="match status" value="2"/>
</dbReference>
<protein>
    <submittedName>
        <fullName evidence="3">Uncharacterized protein</fullName>
    </submittedName>
</protein>
<dbReference type="InterPro" id="IPR015919">
    <property type="entry name" value="Cadherin-like_sf"/>
</dbReference>
<dbReference type="Proteomes" id="UP000700732">
    <property type="component" value="Unassembled WGS sequence"/>
</dbReference>
<name>A0ABR6WCG8_9BACT</name>
<evidence type="ECO:0000259" key="2">
    <source>
        <dbReference type="SMART" id="SM00736"/>
    </source>
</evidence>
<feature type="domain" description="Dystroglycan-type cadherin-like" evidence="2">
    <location>
        <begin position="1238"/>
        <end position="1328"/>
    </location>
</feature>
<feature type="domain" description="PKD/Chitinase" evidence="1">
    <location>
        <begin position="1251"/>
        <end position="1324"/>
    </location>
</feature>
<dbReference type="InterPro" id="IPR013783">
    <property type="entry name" value="Ig-like_fold"/>
</dbReference>
<keyword evidence="4" id="KW-1185">Reference proteome</keyword>
<sequence>MKNFYAGRVPEDSFRPIRNLINQTLSLRVAWGVFLLLSMLSLRTQAQTAPSSITISGACFGGTYVLDKVSDNYEATNRPAYLGSGTVTLNGTAYNDVQIAAFYEPSGPAWVIAFDGGAYLSNPSTANIPPTSGWVVEDNSQAFGNCTGPSPFQVTTGTVRITPASLAAVCSGSPVSLTAVPTNFTSPTYAWSSTPSGFSGSGAVFTQNAPTVNATTNYTIRVVATGGVASATATIGVTVNPSPTLVAGATVNPTTCGGTSGSIAFTTSNLPNGTYSVSFTGTGSPKTVTVTSNAFNLTGLGAGTYSNFSVTSNGCTGTVATSKTLTDPVAPTLTLGAGTNPTSCGGSNGSIAFTTSLANGTYSLTYTGTGSPQTITVTSGAFSLTGLSAGTYSNFSVTANGCTGTVATSRTLSDPAQPLASVGAAQSICVGTAATLSATATNGTGVWSVQSGPSTSASQFNNTASTSAVFTPAGGAGSYTLRWTVSNGSCTPATADVVITVNALPTLTAGAPTNPSCTASNGSIAFTTGNVPNGTYSVSFTGTGSPKTVTVTSNAFSLTGLASGTYSNFSITANGCTGSVSSSVTLNEPAPITVSLSSSGTITCSNTAVTLTANSAEPNLVYVFTGPSGAVASTGATASVSQAGTYTVVASAPTGCTASATTTVISDALSPQSVSISLSGPLSCNESTVTVTGGTSTPNSTFAFTGPGIVSVSGNVATVNRAGLYTVIVTSPNGCTASNSTTLTGSADRPENLSLTASGQISCSQTTVTLTAASSTTGVTYSFSGPGIVSTTANTALVSLAGTYTVVATATSGCTSLATTTVIGDTQSPQNVSLTASGPITCTNPTVTLTAGSTTGGVTYSFSGPGIVSTTAGTATVSQAGTYTVRVTATNGCTATTSTTVIGNTEAPQNVGLVASGSISCANPAATLTASSSSANVTYVFKGASGVVASTGATASVTQAGTYTVIATGPNGCTASATVTVAGDSELPQNVTLSASGPLSCTVSSILLTAGSSTSGVTYTFSNGAAQIGNGNTATVTSAGTYSVVVTRPNGCSTSASTTVILTNDVPPAPDLSSRTVSQNTGDVTLTATNCTGTINWTGPNNTSGTGSIVVPTATVGSFAYAAVCVRGTCTSAPANLTVTVTSAASQALQLVTPLYNCLTGSLTFQTTGGTGGLIEFRAIGVTDWSSNPTHVVEAELRADANSSGVLMLMARQNGQVVTLNFDFRAFCAGSNGNQPPQVVMPISTQGATQGSPFSFAIPSGTFADPENQALTLSVQGLPAGLSFAGTTISGTPTVSGNFPLLVTATDPGGLSANTTFMLVVTATGTAQPLALIVPLYNCQTGAITFRTEGGNGSLIEYRAVGVTDWSPNPSQTVDAPLRQDLSSSPVLTLMARQNGVVVMREFNFRTFCQDVPVNNLPPTFHGPLASQQGTQGQPFSYQIPQAAFSDPESGTLTFTVNGLPAGLSFNGATRTISGTPTQPGSYTVVITAADPQNATANGNLLISIAPGGTGPAPLQLVTPLYNCATGAITFQTTGGNGSLIEYRSVGVTDWSPNANQTVDAPLRQDLNSSSVLTLMARQNGVVVMLDFDFRAFCNRSTRIATRETAEQPLRVTLLGNPVQGESVEVDVTGAEGKKLTFTLTDMNGQTVTQQAIPSAAVVERQSLRIGRRVGGVLLLRVHTDSQQAVVKVIVP</sequence>
<evidence type="ECO:0000313" key="3">
    <source>
        <dbReference type="EMBL" id="MBC3794272.1"/>
    </source>
</evidence>
<feature type="domain" description="PKD/Chitinase" evidence="1">
    <location>
        <begin position="752"/>
        <end position="827"/>
    </location>
</feature>
<feature type="domain" description="PKD/Chitinase" evidence="1">
    <location>
        <begin position="912"/>
        <end position="986"/>
    </location>
</feature>
<feature type="domain" description="PKD/Chitinase" evidence="1">
    <location>
        <begin position="831"/>
        <end position="906"/>
    </location>
</feature>
<gene>
    <name evidence="3" type="ORF">FH603_4799</name>
</gene>
<feature type="domain" description="PKD/Chitinase" evidence="1">
    <location>
        <begin position="593"/>
        <end position="669"/>
    </location>
</feature>
<feature type="domain" description="PKD/Chitinase" evidence="1">
    <location>
        <begin position="988"/>
        <end position="1067"/>
    </location>
</feature>
<feature type="domain" description="Dystroglycan-type cadherin-like" evidence="2">
    <location>
        <begin position="1420"/>
        <end position="1512"/>
    </location>
</feature>
<dbReference type="RefSeq" id="WP_186740585.1">
    <property type="nucleotide sequence ID" value="NZ_VFIA01000041.1"/>
</dbReference>
<dbReference type="InterPro" id="IPR022409">
    <property type="entry name" value="PKD/Chitinase_dom"/>
</dbReference>
<proteinExistence type="predicted"/>
<dbReference type="InterPro" id="IPR006644">
    <property type="entry name" value="Cadg"/>
</dbReference>
<organism evidence="3 4">
    <name type="scientific">Spirosoma utsteinense</name>
    <dbReference type="NCBI Taxonomy" id="2585773"/>
    <lineage>
        <taxon>Bacteria</taxon>
        <taxon>Pseudomonadati</taxon>
        <taxon>Bacteroidota</taxon>
        <taxon>Cytophagia</taxon>
        <taxon>Cytophagales</taxon>
        <taxon>Cytophagaceae</taxon>
        <taxon>Spirosoma</taxon>
    </lineage>
</organism>
<dbReference type="Gene3D" id="2.60.40.10">
    <property type="entry name" value="Immunoglobulins"/>
    <property type="match status" value="5"/>
</dbReference>
<dbReference type="SMART" id="SM00736">
    <property type="entry name" value="CADG"/>
    <property type="match status" value="2"/>
</dbReference>
<accession>A0ABR6WCG8</accession>
<feature type="domain" description="PKD/Chitinase" evidence="1">
    <location>
        <begin position="1431"/>
        <end position="1508"/>
    </location>
</feature>
<dbReference type="SMART" id="SM00089">
    <property type="entry name" value="PKD"/>
    <property type="match status" value="7"/>
</dbReference>
<evidence type="ECO:0000259" key="1">
    <source>
        <dbReference type="SMART" id="SM00089"/>
    </source>
</evidence>
<evidence type="ECO:0000313" key="4">
    <source>
        <dbReference type="Proteomes" id="UP000700732"/>
    </source>
</evidence>
<reference evidence="3 4" key="1">
    <citation type="submission" date="2019-06" db="EMBL/GenBank/DDBJ databases">
        <title>Spirosoma utsteinense sp. nov. isolated from Antarctic ice-free soils.</title>
        <authorList>
            <person name="Tahon G."/>
        </authorList>
    </citation>
    <scope>NUCLEOTIDE SEQUENCE [LARGE SCALE GENOMIC DNA]</scope>
    <source>
        <strain evidence="3 4">LMG 31447</strain>
    </source>
</reference>
<dbReference type="EMBL" id="VFIA01000041">
    <property type="protein sequence ID" value="MBC3794272.1"/>
    <property type="molecule type" value="Genomic_DNA"/>
</dbReference>
<comment type="caution">
    <text evidence="3">The sequence shown here is derived from an EMBL/GenBank/DDBJ whole genome shotgun (WGS) entry which is preliminary data.</text>
</comment>
<dbReference type="Pfam" id="PF05345">
    <property type="entry name" value="He_PIG"/>
    <property type="match status" value="2"/>
</dbReference>